<reference evidence="9" key="1">
    <citation type="submission" date="2020-11" db="EMBL/GenBank/DDBJ databases">
        <authorList>
            <consortium name="DOE Joint Genome Institute"/>
            <person name="Ahrendt S."/>
            <person name="Riley R."/>
            <person name="Andreopoulos W."/>
            <person name="Labutti K."/>
            <person name="Pangilinan J."/>
            <person name="Ruiz-Duenas F.J."/>
            <person name="Barrasa J.M."/>
            <person name="Sanchez-Garcia M."/>
            <person name="Camarero S."/>
            <person name="Miyauchi S."/>
            <person name="Serrano A."/>
            <person name="Linde D."/>
            <person name="Babiker R."/>
            <person name="Drula E."/>
            <person name="Ayuso-Fernandez I."/>
            <person name="Pacheco R."/>
            <person name="Padilla G."/>
            <person name="Ferreira P."/>
            <person name="Barriuso J."/>
            <person name="Kellner H."/>
            <person name="Castanera R."/>
            <person name="Alfaro M."/>
            <person name="Ramirez L."/>
            <person name="Pisabarro A.G."/>
            <person name="Kuo A."/>
            <person name="Tritt A."/>
            <person name="Lipzen A."/>
            <person name="He G."/>
            <person name="Yan M."/>
            <person name="Ng V."/>
            <person name="Cullen D."/>
            <person name="Martin F."/>
            <person name="Rosso M.-N."/>
            <person name="Henrissat B."/>
            <person name="Hibbett D."/>
            <person name="Martinez A.T."/>
            <person name="Grigoriev I.V."/>
        </authorList>
    </citation>
    <scope>NUCLEOTIDE SEQUENCE</scope>
    <source>
        <strain evidence="9">CIRM-BRFM 674</strain>
    </source>
</reference>
<evidence type="ECO:0000313" key="10">
    <source>
        <dbReference type="Proteomes" id="UP000807469"/>
    </source>
</evidence>
<feature type="domain" description="Trs120/TRAPPC9 first Ig-like" evidence="6">
    <location>
        <begin position="688"/>
        <end position="884"/>
    </location>
</feature>
<dbReference type="GO" id="GO:0005802">
    <property type="term" value="C:trans-Golgi network"/>
    <property type="evidence" value="ECO:0007669"/>
    <property type="project" value="TreeGrafter"/>
</dbReference>
<feature type="domain" description="Trs120/TRAPPC9 fourth Ig-like" evidence="8">
    <location>
        <begin position="1208"/>
        <end position="1319"/>
    </location>
</feature>
<feature type="domain" description="Trs120/TRAPPC9 TPR region" evidence="5">
    <location>
        <begin position="367"/>
        <end position="674"/>
    </location>
</feature>
<evidence type="ECO:0000259" key="6">
    <source>
        <dbReference type="Pfam" id="PF26254"/>
    </source>
</evidence>
<feature type="domain" description="Trs120/TRAPPC9 N-terminal" evidence="4">
    <location>
        <begin position="6"/>
        <end position="342"/>
    </location>
</feature>
<proteinExistence type="predicted"/>
<dbReference type="InterPro" id="IPR058564">
    <property type="entry name" value="TPR_TRAPPC9_Trs120"/>
</dbReference>
<dbReference type="PANTHER" id="PTHR21512:SF5">
    <property type="entry name" value="TRAFFICKING PROTEIN PARTICLE COMPLEX SUBUNIT 9"/>
    <property type="match status" value="1"/>
</dbReference>
<evidence type="ECO:0000313" key="9">
    <source>
        <dbReference type="EMBL" id="KAF9482780.1"/>
    </source>
</evidence>
<sequence length="1328" mass="147283">MDTHAFASLAHVQILLIPVGLIPQASFDVYAEEIRSYESLKLGEIPTETKDGKAARFLPNPLATGNLHLSFPTHPPPRSHYALSLLRPSHFPLAVIGVATGSQSGSLTPLYSQFNTSLNDIFPGGGIYPLVKNCWLFEETEGTENPNCGDTLPGLIVVPRIKNRKLHVGTLLGDLCSQILAEFETLVQASENPLGNEYLNASLMPSLPPLSELPSPLSSLARSDPPPTITSFTSQPDVSRNSFTLSAAPALKRNTSTNVPNARQGTLAVQVQKKRLSTIGTSSSHARHFKMLGDFFLLAGRLEDAVIWYNEALQIFRSTPDYLWYACTLEGLATAAILEAWSVTQGLNSSATSIKEPWTEVSDKLQQAIILYAKTPAPDGEQIHSLLTLLYCECVLRQTRLLFAVWSSKGWGPLAFTTMLQSGPKPYIPPTLTSDDKDNWLNLERLSSVTGITRSSISAVLTQIHGPWLLHLGQRERISILEATASFYACLGYRRKEAYILREVLGCVMDLIVCGREEDGFSHPSGVPPTSGLGIQNTGQGSNWGALGIRLSESAAGNEGVLNLLKYICRILGINLELVGLVSDTCPDTHSQTLTLTDYDEDTEEELRESSGWPELQVGVVREAVAVAEALPDFPTVAQFALSSLKSLQGVLSPSDQYHLYSTASRALITARRRGDSRVVEYWSGRPIVSISIAPLPSIRIPMEKPRSIQHKVNDLKPLIQGIADPFLYNPRKARGKGQTIVVQNEVLEFVITLQNPYIFELELHELSLSTSGVRFDSKPLHIVIPANSLHQVVLCGSPAGSGTLTIRGCIVQAPGGQAREYILPLYTAEEEERLSRKRRAILSESGRSKSVGLGRYLWNMPARRTSTQGPESPFRFLECKVIRDQPLLRIRRTSVTHGALMLYDGEKSTIRLTLENVSNIPVDFLHFAFEDSTIEPAQKALTEGNLSVFDTYETEYRLLHNPVFSWDCEENKSIAPSQNLTVTLGCFGKVGCTNGTIHISYAHAEDPDLESPDAFYVRQVSYPLMVTVYHMLECTGMDLLQFPSYPECERRSQLNQRNDRLKDLRLEHDASWCLFSIEVRNTYGSPFDVSLLRMQDGESSTSSTTTIPPGSVSRLVIPIKKVLLSEVSLAIPIPTLSDRQFVVAQSSLSQREQQLQRELFWYREELFKSISGRWHETGGTRSGELSFRNQRMTLHMLEAFRLEVAHISLSIDSDQDDGRTLNGTRYYPNANEFLQLRARITNLMPYPIVFTLDYEVNPSEHLVHEGVLVDLPVGRLESGDSREIVSSLCFLACGRFEILVKARSFGSLESDNQVSRTHITAVVKENT</sequence>
<dbReference type="Proteomes" id="UP000807469">
    <property type="component" value="Unassembled WGS sequence"/>
</dbReference>
<gene>
    <name evidence="9" type="ORF">BDN70DRAFT_874562</name>
</gene>
<dbReference type="InterPro" id="IPR058563">
    <property type="entry name" value="Trs120_TRAPPC9_N"/>
</dbReference>
<feature type="chain" id="PRO_5040371340" description="Transport protein particle subunit trs120" evidence="3">
    <location>
        <begin position="32"/>
        <end position="1328"/>
    </location>
</feature>
<dbReference type="OrthoDB" id="27962at2759"/>
<evidence type="ECO:0000256" key="3">
    <source>
        <dbReference type="SAM" id="SignalP"/>
    </source>
</evidence>
<name>A0A9P5Z9P6_9AGAR</name>
<evidence type="ECO:0000259" key="7">
    <source>
        <dbReference type="Pfam" id="PF26282"/>
    </source>
</evidence>
<dbReference type="Pfam" id="PF26282">
    <property type="entry name" value="Ig_TRAPPC9-Trs120_3rd"/>
    <property type="match status" value="1"/>
</dbReference>
<dbReference type="Pfam" id="PF26280">
    <property type="entry name" value="Ig_TRAPPC9-Trs120_2nd"/>
    <property type="match status" value="1"/>
</dbReference>
<dbReference type="Pfam" id="PF08626">
    <property type="entry name" value="TRAPPC9-Trs120"/>
    <property type="match status" value="1"/>
</dbReference>
<dbReference type="InterPro" id="IPR058567">
    <property type="entry name" value="Ig_TRAPPC9_Trs120_3rd"/>
</dbReference>
<feature type="signal peptide" evidence="3">
    <location>
        <begin position="1"/>
        <end position="31"/>
    </location>
</feature>
<evidence type="ECO:0000259" key="5">
    <source>
        <dbReference type="Pfam" id="PF26251"/>
    </source>
</evidence>
<evidence type="ECO:0000256" key="1">
    <source>
        <dbReference type="ARBA" id="ARBA00004555"/>
    </source>
</evidence>
<keyword evidence="2" id="KW-0333">Golgi apparatus</keyword>
<protein>
    <recommendedName>
        <fullName evidence="11">Transport protein particle subunit trs120</fullName>
    </recommendedName>
</protein>
<evidence type="ECO:0000259" key="8">
    <source>
        <dbReference type="Pfam" id="PF26283"/>
    </source>
</evidence>
<evidence type="ECO:0000256" key="2">
    <source>
        <dbReference type="ARBA" id="ARBA00023034"/>
    </source>
</evidence>
<keyword evidence="10" id="KW-1185">Reference proteome</keyword>
<evidence type="ECO:0000259" key="4">
    <source>
        <dbReference type="Pfam" id="PF08626"/>
    </source>
</evidence>
<evidence type="ECO:0008006" key="11">
    <source>
        <dbReference type="Google" id="ProtNLM"/>
    </source>
</evidence>
<dbReference type="InterPro" id="IPR058568">
    <property type="entry name" value="Ig_TRAPPC9_Trs120_4th"/>
</dbReference>
<comment type="caution">
    <text evidence="9">The sequence shown here is derived from an EMBL/GenBank/DDBJ whole genome shotgun (WGS) entry which is preliminary data.</text>
</comment>
<dbReference type="EMBL" id="MU155161">
    <property type="protein sequence ID" value="KAF9482780.1"/>
    <property type="molecule type" value="Genomic_DNA"/>
</dbReference>
<dbReference type="InterPro" id="IPR013935">
    <property type="entry name" value="Trs120_TRAPPC9"/>
</dbReference>
<feature type="domain" description="Trs120/TRAPPC9 third Ig-like" evidence="7">
    <location>
        <begin position="1034"/>
        <end position="1201"/>
    </location>
</feature>
<keyword evidence="3" id="KW-0732">Signal</keyword>
<dbReference type="Pfam" id="PF26254">
    <property type="entry name" value="Ig_TRAPPC9-Trs120_1st"/>
    <property type="match status" value="1"/>
</dbReference>
<dbReference type="InterPro" id="IPR058565">
    <property type="entry name" value="Ig_TRAPPC9_Trs120_1st"/>
</dbReference>
<comment type="subcellular location">
    <subcellularLocation>
        <location evidence="1">Golgi apparatus</location>
    </subcellularLocation>
</comment>
<accession>A0A9P5Z9P6</accession>
<organism evidence="9 10">
    <name type="scientific">Pholiota conissans</name>
    <dbReference type="NCBI Taxonomy" id="109636"/>
    <lineage>
        <taxon>Eukaryota</taxon>
        <taxon>Fungi</taxon>
        <taxon>Dikarya</taxon>
        <taxon>Basidiomycota</taxon>
        <taxon>Agaricomycotina</taxon>
        <taxon>Agaricomycetes</taxon>
        <taxon>Agaricomycetidae</taxon>
        <taxon>Agaricales</taxon>
        <taxon>Agaricineae</taxon>
        <taxon>Strophariaceae</taxon>
        <taxon>Pholiota</taxon>
    </lineage>
</organism>
<dbReference type="PANTHER" id="PTHR21512">
    <property type="entry name" value="TRAFFICKING PROTEIN PARTICLE COMPLEX SUBUNIT 9"/>
    <property type="match status" value="1"/>
</dbReference>
<dbReference type="Pfam" id="PF26283">
    <property type="entry name" value="Ig_TRAPPC9-Trs120_4th"/>
    <property type="match status" value="1"/>
</dbReference>
<dbReference type="Pfam" id="PF26251">
    <property type="entry name" value="TPR_TRAPPC9-Trs120"/>
    <property type="match status" value="1"/>
</dbReference>